<comment type="caution">
    <text evidence="1">The sequence shown here is derived from an EMBL/GenBank/DDBJ whole genome shotgun (WGS) entry which is preliminary data.</text>
</comment>
<keyword evidence="2" id="KW-1185">Reference proteome</keyword>
<dbReference type="AlphaFoldDB" id="A0A835R0W3"/>
<accession>A0A835R0W3</accession>
<evidence type="ECO:0000313" key="1">
    <source>
        <dbReference type="EMBL" id="KAG0479595.1"/>
    </source>
</evidence>
<name>A0A835R0W3_VANPL</name>
<sequence length="67" mass="7953">MKCTFSPRKNAASSATDKTIIAKEDLHQFKHTRSYPYCFIFFKPGIHFKPIYCFHFFMFASSICYKK</sequence>
<dbReference type="EMBL" id="JADCNL010000005">
    <property type="protein sequence ID" value="KAG0479595.1"/>
    <property type="molecule type" value="Genomic_DNA"/>
</dbReference>
<gene>
    <name evidence="1" type="ORF">HPP92_010453</name>
</gene>
<protein>
    <submittedName>
        <fullName evidence="1">Uncharacterized protein</fullName>
    </submittedName>
</protein>
<organism evidence="1 2">
    <name type="scientific">Vanilla planifolia</name>
    <name type="common">Vanilla</name>
    <dbReference type="NCBI Taxonomy" id="51239"/>
    <lineage>
        <taxon>Eukaryota</taxon>
        <taxon>Viridiplantae</taxon>
        <taxon>Streptophyta</taxon>
        <taxon>Embryophyta</taxon>
        <taxon>Tracheophyta</taxon>
        <taxon>Spermatophyta</taxon>
        <taxon>Magnoliopsida</taxon>
        <taxon>Liliopsida</taxon>
        <taxon>Asparagales</taxon>
        <taxon>Orchidaceae</taxon>
        <taxon>Vanilloideae</taxon>
        <taxon>Vanilleae</taxon>
        <taxon>Vanilla</taxon>
    </lineage>
</organism>
<dbReference type="Proteomes" id="UP000636800">
    <property type="component" value="Chromosome 5"/>
</dbReference>
<reference evidence="1 2" key="1">
    <citation type="journal article" date="2020" name="Nat. Food">
        <title>A phased Vanilla planifolia genome enables genetic improvement of flavour and production.</title>
        <authorList>
            <person name="Hasing T."/>
            <person name="Tang H."/>
            <person name="Brym M."/>
            <person name="Khazi F."/>
            <person name="Huang T."/>
            <person name="Chambers A.H."/>
        </authorList>
    </citation>
    <scope>NUCLEOTIDE SEQUENCE [LARGE SCALE GENOMIC DNA]</scope>
    <source>
        <tissue evidence="1">Leaf</tissue>
    </source>
</reference>
<evidence type="ECO:0000313" key="2">
    <source>
        <dbReference type="Proteomes" id="UP000636800"/>
    </source>
</evidence>
<proteinExistence type="predicted"/>